<dbReference type="InterPro" id="IPR050659">
    <property type="entry name" value="Peptidase_M24B"/>
</dbReference>
<evidence type="ECO:0000313" key="4">
    <source>
        <dbReference type="Proteomes" id="UP000664073"/>
    </source>
</evidence>
<dbReference type="Gene3D" id="3.90.230.10">
    <property type="entry name" value="Creatinase/methionine aminopeptidase superfamily"/>
    <property type="match status" value="1"/>
</dbReference>
<dbReference type="GO" id="GO:0004177">
    <property type="term" value="F:aminopeptidase activity"/>
    <property type="evidence" value="ECO:0007669"/>
    <property type="project" value="UniProtKB-KW"/>
</dbReference>
<dbReference type="Pfam" id="PF00557">
    <property type="entry name" value="Peptidase_M24"/>
    <property type="match status" value="1"/>
</dbReference>
<protein>
    <submittedName>
        <fullName evidence="3">Aminopeptidase P family protein</fullName>
    </submittedName>
</protein>
<dbReference type="RefSeq" id="WP_207845149.1">
    <property type="nucleotide sequence ID" value="NZ_JAFVMH010000002.1"/>
</dbReference>
<keyword evidence="3" id="KW-0645">Protease</keyword>
<dbReference type="InterPro" id="IPR029149">
    <property type="entry name" value="Creatin/AminoP/Spt16_N"/>
</dbReference>
<dbReference type="Pfam" id="PF01321">
    <property type="entry name" value="Creatinase_N"/>
    <property type="match status" value="1"/>
</dbReference>
<gene>
    <name evidence="3" type="ORF">J2D77_04670</name>
</gene>
<proteinExistence type="predicted"/>
<dbReference type="InterPro" id="IPR036005">
    <property type="entry name" value="Creatinase/aminopeptidase-like"/>
</dbReference>
<dbReference type="SUPFAM" id="SSF53092">
    <property type="entry name" value="Creatinase/prolidase N-terminal domain"/>
    <property type="match status" value="1"/>
</dbReference>
<reference evidence="3" key="1">
    <citation type="submission" date="2021-03" db="EMBL/GenBank/DDBJ databases">
        <title>The complete genome sequence of Acetobacter sp. TBRC 12339.</title>
        <authorList>
            <person name="Charoenyingcharoen P."/>
            <person name="Yukphan P."/>
        </authorList>
    </citation>
    <scope>NUCLEOTIDE SEQUENCE</scope>
    <source>
        <strain evidence="3">TBRC 12339</strain>
    </source>
</reference>
<name>A0A939HMN1_9PROT</name>
<dbReference type="SUPFAM" id="SSF55920">
    <property type="entry name" value="Creatinase/aminopeptidase"/>
    <property type="match status" value="1"/>
</dbReference>
<feature type="domain" description="Peptidase M24" evidence="1">
    <location>
        <begin position="162"/>
        <end position="342"/>
    </location>
</feature>
<accession>A0A939HMN1</accession>
<dbReference type="CDD" id="cd01066">
    <property type="entry name" value="APP_MetAP"/>
    <property type="match status" value="1"/>
</dbReference>
<evidence type="ECO:0000313" key="3">
    <source>
        <dbReference type="EMBL" id="MBO1324449.1"/>
    </source>
</evidence>
<dbReference type="PANTHER" id="PTHR46112:SF2">
    <property type="entry name" value="XAA-PRO AMINOPEPTIDASE P-RELATED"/>
    <property type="match status" value="1"/>
</dbReference>
<comment type="caution">
    <text evidence="3">The sequence shown here is derived from an EMBL/GenBank/DDBJ whole genome shotgun (WGS) entry which is preliminary data.</text>
</comment>
<dbReference type="Proteomes" id="UP000664073">
    <property type="component" value="Unassembled WGS sequence"/>
</dbReference>
<evidence type="ECO:0000259" key="2">
    <source>
        <dbReference type="Pfam" id="PF01321"/>
    </source>
</evidence>
<keyword evidence="3" id="KW-0031">Aminopeptidase</keyword>
<dbReference type="EMBL" id="JAFVMH010000002">
    <property type="protein sequence ID" value="MBO1324449.1"/>
    <property type="molecule type" value="Genomic_DNA"/>
</dbReference>
<dbReference type="InterPro" id="IPR000994">
    <property type="entry name" value="Pept_M24"/>
</dbReference>
<dbReference type="InterPro" id="IPR000587">
    <property type="entry name" value="Creatinase_N"/>
</dbReference>
<keyword evidence="3" id="KW-0378">Hydrolase</keyword>
<organism evidence="3 4">
    <name type="scientific">Acetobacter garciniae</name>
    <dbReference type="NCBI Taxonomy" id="2817435"/>
    <lineage>
        <taxon>Bacteria</taxon>
        <taxon>Pseudomonadati</taxon>
        <taxon>Pseudomonadota</taxon>
        <taxon>Alphaproteobacteria</taxon>
        <taxon>Acetobacterales</taxon>
        <taxon>Acetobacteraceae</taxon>
        <taxon>Acetobacter</taxon>
    </lineage>
</organism>
<dbReference type="Gene3D" id="3.40.350.10">
    <property type="entry name" value="Creatinase/prolidase N-terminal domain"/>
    <property type="match status" value="1"/>
</dbReference>
<evidence type="ECO:0000259" key="1">
    <source>
        <dbReference type="Pfam" id="PF00557"/>
    </source>
</evidence>
<sequence>MTEQTLSFSYSEYQGRVASVQEALNRQGYDALLAFLPESVTWLTGYFTKAYGTFQLALIPASGAPTIICRDVEEHAIQQTSAYSNARYWTDGDVPIDVAIDEIRRQFGPRSRLAIELSAWPLNAARYLALRDGLPDTVFEDAGQMVSSLRLIKSPAEIAYQRRAALAAEAGMQAGITAARAGATERDMAAAICSAMILAGSDLPGPGVLSSGERAFHLHGSYSDRRLSYGDIVQLETTPNVRNYHARFMRPMRVGAASDEDYRQFEIMAAVQDRALATVAPGVAATVPDKIYRDGILSAGLRKSFTNKTFYSIGLLLQPNGGEQLEAHPRAEWVFRPGMVFHTYLLARGFGLSETITITHDGYERLTNFPRQLFVV</sequence>
<dbReference type="AlphaFoldDB" id="A0A939HMN1"/>
<feature type="domain" description="Creatinase N-terminal" evidence="2">
    <location>
        <begin position="16"/>
        <end position="152"/>
    </location>
</feature>
<dbReference type="PANTHER" id="PTHR46112">
    <property type="entry name" value="AMINOPEPTIDASE"/>
    <property type="match status" value="1"/>
</dbReference>
<keyword evidence="4" id="KW-1185">Reference proteome</keyword>